<reference evidence="1" key="1">
    <citation type="journal article" date="2020" name="mSystems">
        <title>Genome- and Community-Level Interaction Insights into Carbon Utilization and Element Cycling Functions of Hydrothermarchaeota in Hydrothermal Sediment.</title>
        <authorList>
            <person name="Zhou Z."/>
            <person name="Liu Y."/>
            <person name="Xu W."/>
            <person name="Pan J."/>
            <person name="Luo Z.H."/>
            <person name="Li M."/>
        </authorList>
    </citation>
    <scope>NUCLEOTIDE SEQUENCE [LARGE SCALE GENOMIC DNA]</scope>
    <source>
        <strain evidence="1">SpSt-26</strain>
    </source>
</reference>
<dbReference type="AlphaFoldDB" id="A0A7J2TLQ3"/>
<protein>
    <submittedName>
        <fullName evidence="1">Uridylate kinase</fullName>
    </submittedName>
</protein>
<organism evidence="1">
    <name type="scientific">Archaeoglobus fulgidus</name>
    <dbReference type="NCBI Taxonomy" id="2234"/>
    <lineage>
        <taxon>Archaea</taxon>
        <taxon>Methanobacteriati</taxon>
        <taxon>Methanobacteriota</taxon>
        <taxon>Archaeoglobi</taxon>
        <taxon>Archaeoglobales</taxon>
        <taxon>Archaeoglobaceae</taxon>
        <taxon>Archaeoglobus</taxon>
    </lineage>
</organism>
<dbReference type="Gene3D" id="3.40.1160.10">
    <property type="entry name" value="Acetylglutamate kinase-like"/>
    <property type="match status" value="1"/>
</dbReference>
<dbReference type="InterPro" id="IPR036393">
    <property type="entry name" value="AceGlu_kinase-like_sf"/>
</dbReference>
<dbReference type="InterPro" id="IPR011375">
    <property type="entry name" value="MfnE"/>
</dbReference>
<evidence type="ECO:0000313" key="1">
    <source>
        <dbReference type="EMBL" id="HEH36031.1"/>
    </source>
</evidence>
<keyword evidence="1" id="KW-0418">Kinase</keyword>
<dbReference type="SUPFAM" id="SSF53633">
    <property type="entry name" value="Carbamate kinase-like"/>
    <property type="match status" value="1"/>
</dbReference>
<comment type="caution">
    <text evidence="1">The sequence shown here is derived from an EMBL/GenBank/DDBJ whole genome shotgun (WGS) entry which is preliminary data.</text>
</comment>
<dbReference type="PIRSF" id="PIRSF004857">
    <property type="entry name" value="Kin_aa_kin"/>
    <property type="match status" value="1"/>
</dbReference>
<gene>
    <name evidence="1" type="ORF">ENP88_07875</name>
</gene>
<dbReference type="EMBL" id="DSLA01000125">
    <property type="protein sequence ID" value="HEH36031.1"/>
    <property type="molecule type" value="Genomic_DNA"/>
</dbReference>
<name>A0A7J2TLQ3_ARCFL</name>
<dbReference type="GO" id="GO:0016301">
    <property type="term" value="F:kinase activity"/>
    <property type="evidence" value="ECO:0007669"/>
    <property type="project" value="UniProtKB-KW"/>
</dbReference>
<sequence length="196" mass="21948">MIFKIGGSVAGNLKEIFEALENLEDAKVIPGGWIFADIVEKLGLNDELSHWMAVLSMNLYGYYMLSYAKGFKISEPESFEDIKRKGKIIILPYRIMKKFDELPHSWDVTSDSIAIWIAGKIGEKRVVKVTAAGGVIKEGRIVEFARAEEAVKAGIIDRFAPMLLKNHSVELFICSPSELKNYIFRGEALGTFVRGD</sequence>
<accession>A0A7J2TLQ3</accession>
<proteinExistence type="predicted"/>
<keyword evidence="1" id="KW-0808">Transferase</keyword>